<dbReference type="InterPro" id="IPR000073">
    <property type="entry name" value="AB_hydrolase_1"/>
</dbReference>
<dbReference type="RefSeq" id="WP_092424517.1">
    <property type="nucleotide sequence ID" value="NZ_FPCK01000002.1"/>
</dbReference>
<feature type="domain" description="AB hydrolase-1" evidence="1">
    <location>
        <begin position="4"/>
        <end position="233"/>
    </location>
</feature>
<name>A0A1I7NM53_9HYPH</name>
<dbReference type="AlphaFoldDB" id="A0A1I7NM53"/>
<evidence type="ECO:0000259" key="1">
    <source>
        <dbReference type="Pfam" id="PF12697"/>
    </source>
</evidence>
<keyword evidence="3" id="KW-1185">Reference proteome</keyword>
<dbReference type="GO" id="GO:0016787">
    <property type="term" value="F:hydrolase activity"/>
    <property type="evidence" value="ECO:0007669"/>
    <property type="project" value="UniProtKB-KW"/>
</dbReference>
<keyword evidence="2" id="KW-0378">Hydrolase</keyword>
<gene>
    <name evidence="2" type="ORF">SAMN05216456_2224</name>
</gene>
<accession>A0A1I7NM53</accession>
<dbReference type="InterPro" id="IPR050228">
    <property type="entry name" value="Carboxylesterase_BioH"/>
</dbReference>
<dbReference type="Gene3D" id="3.40.50.1820">
    <property type="entry name" value="alpha/beta hydrolase"/>
    <property type="match status" value="1"/>
</dbReference>
<evidence type="ECO:0000313" key="3">
    <source>
        <dbReference type="Proteomes" id="UP000199074"/>
    </source>
</evidence>
<proteinExistence type="predicted"/>
<dbReference type="STRING" id="429728.SAMN05216456_2224"/>
<dbReference type="PANTHER" id="PTHR43194">
    <property type="entry name" value="HYDROLASE ALPHA/BETA FOLD FAMILY"/>
    <property type="match status" value="1"/>
</dbReference>
<dbReference type="EMBL" id="FPCK01000002">
    <property type="protein sequence ID" value="SFV35751.1"/>
    <property type="molecule type" value="Genomic_DNA"/>
</dbReference>
<dbReference type="OrthoDB" id="9814966at2"/>
<protein>
    <submittedName>
        <fullName evidence="2">Lysophospholipase, alpha-beta hydrolase superfamily</fullName>
    </submittedName>
</protein>
<organism evidence="2 3">
    <name type="scientific">Devosia crocina</name>
    <dbReference type="NCBI Taxonomy" id="429728"/>
    <lineage>
        <taxon>Bacteria</taxon>
        <taxon>Pseudomonadati</taxon>
        <taxon>Pseudomonadota</taxon>
        <taxon>Alphaproteobacteria</taxon>
        <taxon>Hyphomicrobiales</taxon>
        <taxon>Devosiaceae</taxon>
        <taxon>Devosia</taxon>
    </lineage>
</organism>
<dbReference type="Proteomes" id="UP000199074">
    <property type="component" value="Unassembled WGS sequence"/>
</dbReference>
<dbReference type="SUPFAM" id="SSF53474">
    <property type="entry name" value="alpha/beta-Hydrolases"/>
    <property type="match status" value="1"/>
</dbReference>
<dbReference type="InterPro" id="IPR029058">
    <property type="entry name" value="AB_hydrolase_fold"/>
</dbReference>
<dbReference type="PANTHER" id="PTHR43194:SF2">
    <property type="entry name" value="PEROXISOMAL MEMBRANE PROTEIN LPX1"/>
    <property type="match status" value="1"/>
</dbReference>
<dbReference type="Pfam" id="PF12697">
    <property type="entry name" value="Abhydrolase_6"/>
    <property type="match status" value="1"/>
</dbReference>
<evidence type="ECO:0000313" key="2">
    <source>
        <dbReference type="EMBL" id="SFV35751.1"/>
    </source>
</evidence>
<sequence length="269" mass="30068">MRQIVFVHGMFQNPRSWEEWTRFFTERGYECIVPAWPLHEDEPATLRANPPEELGDLHLCEILARVEQSLADLDAPIMIGHSVGGLITQIMLNRGLVSAGVAISSVAPNDMIDFDWGFIKNSALIANPFKGNEPIFMDEKTFHRSFANTLTREQAGRAYAEYATHDSRNVLRDCLGSDGRIDLAHSHGPLLLIGGEKDEIIPADLVRKNAAAYDDRVGIVEHKEFSGRSHFICGEPGWEEVALYVADWLEQVAIHPSGSFYGEGFSAFR</sequence>
<reference evidence="2 3" key="1">
    <citation type="submission" date="2016-10" db="EMBL/GenBank/DDBJ databases">
        <authorList>
            <person name="de Groot N.N."/>
        </authorList>
    </citation>
    <scope>NUCLEOTIDE SEQUENCE [LARGE SCALE GENOMIC DNA]</scope>
    <source>
        <strain evidence="2 3">IPL20</strain>
    </source>
</reference>